<comment type="caution">
    <text evidence="2">The sequence shown here is derived from an EMBL/GenBank/DDBJ whole genome shotgun (WGS) entry which is preliminary data.</text>
</comment>
<gene>
    <name evidence="2" type="ORF">DI628_08165</name>
</gene>
<keyword evidence="1" id="KW-0732">Signal</keyword>
<organism evidence="2 3">
    <name type="scientific">Blastochloris viridis</name>
    <name type="common">Rhodopseudomonas viridis</name>
    <dbReference type="NCBI Taxonomy" id="1079"/>
    <lineage>
        <taxon>Bacteria</taxon>
        <taxon>Pseudomonadati</taxon>
        <taxon>Pseudomonadota</taxon>
        <taxon>Alphaproteobacteria</taxon>
        <taxon>Hyphomicrobiales</taxon>
        <taxon>Blastochloridaceae</taxon>
        <taxon>Blastochloris</taxon>
    </lineage>
</organism>
<dbReference type="PROSITE" id="PS51257">
    <property type="entry name" value="PROKAR_LIPOPROTEIN"/>
    <property type="match status" value="1"/>
</dbReference>
<accession>A0A6N4R5M5</accession>
<evidence type="ECO:0000313" key="3">
    <source>
        <dbReference type="Proteomes" id="UP000320948"/>
    </source>
</evidence>
<dbReference type="AlphaFoldDB" id="A0A6N4R5M5"/>
<feature type="chain" id="PRO_5027081189" description="17 kDa surface antigen" evidence="1">
    <location>
        <begin position="29"/>
        <end position="173"/>
    </location>
</feature>
<dbReference type="EMBL" id="VAFM01000002">
    <property type="protein sequence ID" value="TKW60853.1"/>
    <property type="molecule type" value="Genomic_DNA"/>
</dbReference>
<evidence type="ECO:0000313" key="2">
    <source>
        <dbReference type="EMBL" id="TKW60853.1"/>
    </source>
</evidence>
<evidence type="ECO:0000256" key="1">
    <source>
        <dbReference type="SAM" id="SignalP"/>
    </source>
</evidence>
<sequence>MIRMSPTLASLMAALLAAGCAATGEEYASNVYTADQVNTQQDVVTVDILGVFPARVQVDNMKAKQNAQIIGGVLGALAGGITGNALDSGRGTLAGGAVGGAVGVGAGSLVSDKVLVDGVSIAYKIGKKTRNSAQVGKMCQFKPGTALLITTVTSETRIQPNAVCPDPKAKESN</sequence>
<name>A0A6N4R5M5_BLAVI</name>
<evidence type="ECO:0008006" key="4">
    <source>
        <dbReference type="Google" id="ProtNLM"/>
    </source>
</evidence>
<dbReference type="Proteomes" id="UP000320948">
    <property type="component" value="Unassembled WGS sequence"/>
</dbReference>
<reference evidence="2 3" key="1">
    <citation type="journal article" date="2017" name="Nat. Commun.">
        <title>In situ click chemistry generation of cyclooxygenase-2 inhibitors.</title>
        <authorList>
            <person name="Bhardwaj A."/>
            <person name="Kaur J."/>
            <person name="Wuest M."/>
            <person name="Wuest F."/>
        </authorList>
    </citation>
    <scope>NUCLEOTIDE SEQUENCE [LARGE SCALE GENOMIC DNA]</scope>
    <source>
        <strain evidence="2">S2_018_000_R2_106</strain>
    </source>
</reference>
<proteinExistence type="predicted"/>
<feature type="signal peptide" evidence="1">
    <location>
        <begin position="1"/>
        <end position="28"/>
    </location>
</feature>
<protein>
    <recommendedName>
        <fullName evidence="4">17 kDa surface antigen</fullName>
    </recommendedName>
</protein>